<keyword evidence="1" id="KW-1133">Transmembrane helix</keyword>
<dbReference type="InterPro" id="IPR007404">
    <property type="entry name" value="YdjM-like"/>
</dbReference>
<keyword evidence="3" id="KW-1185">Reference proteome</keyword>
<keyword evidence="1" id="KW-0472">Membrane</keyword>
<dbReference type="Proteomes" id="UP001416858">
    <property type="component" value="Unassembled WGS sequence"/>
</dbReference>
<dbReference type="RefSeq" id="WP_345684058.1">
    <property type="nucleotide sequence ID" value="NZ_BAABRO010000005.1"/>
</dbReference>
<evidence type="ECO:0008006" key="4">
    <source>
        <dbReference type="Google" id="ProtNLM"/>
    </source>
</evidence>
<dbReference type="Pfam" id="PF04307">
    <property type="entry name" value="YdjM"/>
    <property type="match status" value="1"/>
</dbReference>
<comment type="caution">
    <text evidence="2">The sequence shown here is derived from an EMBL/GenBank/DDBJ whole genome shotgun (WGS) entry which is preliminary data.</text>
</comment>
<evidence type="ECO:0000313" key="3">
    <source>
        <dbReference type="Proteomes" id="UP001416858"/>
    </source>
</evidence>
<organism evidence="2 3">
    <name type="scientific">Novipirellula caenicola</name>
    <dbReference type="NCBI Taxonomy" id="1536901"/>
    <lineage>
        <taxon>Bacteria</taxon>
        <taxon>Pseudomonadati</taxon>
        <taxon>Planctomycetota</taxon>
        <taxon>Planctomycetia</taxon>
        <taxon>Pirellulales</taxon>
        <taxon>Pirellulaceae</taxon>
        <taxon>Novipirellula</taxon>
    </lineage>
</organism>
<proteinExistence type="predicted"/>
<name>A0ABP9VPT9_9BACT</name>
<feature type="transmembrane region" description="Helical" evidence="1">
    <location>
        <begin position="190"/>
        <end position="208"/>
    </location>
</feature>
<feature type="transmembrane region" description="Helical" evidence="1">
    <location>
        <begin position="157"/>
        <end position="178"/>
    </location>
</feature>
<dbReference type="EMBL" id="BAABRO010000005">
    <property type="protein sequence ID" value="GAA5507169.1"/>
    <property type="molecule type" value="Genomic_DNA"/>
</dbReference>
<feature type="transmembrane region" description="Helical" evidence="1">
    <location>
        <begin position="114"/>
        <end position="137"/>
    </location>
</feature>
<sequence length="213" mass="23069">MTTFEHALLGINGALAAGLHRHYGWKIVALAGVAAVAPDWDGLPMLIDMSRFEAGHRVWGHNLLACWVLGMLLGTADYRWDLGGRIAAWITRYGPLNELAASIDRRRSFSARTWGVWVGVAVAAALSQIPADAVVSGAAGLSDWALKPFWPFSDFQFVYPLVPWGNVGVTIVFSVAMIAELKKPAAAQRIALVTLAVVVVYIVAWGNFVNVRS</sequence>
<accession>A0ABP9VPT9</accession>
<keyword evidence="1" id="KW-0812">Transmembrane</keyword>
<protein>
    <recommendedName>
        <fullName evidence="4">Metal-dependent hydrolase</fullName>
    </recommendedName>
</protein>
<evidence type="ECO:0000313" key="2">
    <source>
        <dbReference type="EMBL" id="GAA5507169.1"/>
    </source>
</evidence>
<evidence type="ECO:0000256" key="1">
    <source>
        <dbReference type="SAM" id="Phobius"/>
    </source>
</evidence>
<gene>
    <name evidence="2" type="ORF">Rcae01_02624</name>
</gene>
<reference evidence="2 3" key="1">
    <citation type="submission" date="2024-02" db="EMBL/GenBank/DDBJ databases">
        <title>Rhodopirellula caenicola NBRC 110016.</title>
        <authorList>
            <person name="Ichikawa N."/>
            <person name="Katano-Makiyama Y."/>
            <person name="Hidaka K."/>
        </authorList>
    </citation>
    <scope>NUCLEOTIDE SEQUENCE [LARGE SCALE GENOMIC DNA]</scope>
    <source>
        <strain evidence="2 3">NBRC 110016</strain>
    </source>
</reference>